<feature type="domain" description="Signal transduction histidine kinase internal region" evidence="2">
    <location>
        <begin position="376"/>
        <end position="448"/>
    </location>
</feature>
<feature type="transmembrane region" description="Helical" evidence="1">
    <location>
        <begin position="337"/>
        <end position="356"/>
    </location>
</feature>
<gene>
    <name evidence="3" type="ORF">AWE51_22150</name>
</gene>
<dbReference type="Proteomes" id="UP000076715">
    <property type="component" value="Unassembled WGS sequence"/>
</dbReference>
<name>A0A162DJJ7_9FLAO</name>
<feature type="transmembrane region" description="Helical" evidence="1">
    <location>
        <begin position="168"/>
        <end position="191"/>
    </location>
</feature>
<feature type="transmembrane region" description="Helical" evidence="1">
    <location>
        <begin position="231"/>
        <end position="252"/>
    </location>
</feature>
<dbReference type="OrthoDB" id="625140at2"/>
<dbReference type="GO" id="GO:0000155">
    <property type="term" value="F:phosphorelay sensor kinase activity"/>
    <property type="evidence" value="ECO:0007669"/>
    <property type="project" value="InterPro"/>
</dbReference>
<feature type="transmembrane region" description="Helical" evidence="1">
    <location>
        <begin position="286"/>
        <end position="307"/>
    </location>
</feature>
<feature type="transmembrane region" description="Helical" evidence="1">
    <location>
        <begin position="314"/>
        <end position="331"/>
    </location>
</feature>
<evidence type="ECO:0000256" key="1">
    <source>
        <dbReference type="SAM" id="Phobius"/>
    </source>
</evidence>
<dbReference type="PANTHER" id="PTHR34220">
    <property type="entry name" value="SENSOR HISTIDINE KINASE YPDA"/>
    <property type="match status" value="1"/>
</dbReference>
<keyword evidence="1" id="KW-1133">Transmembrane helix</keyword>
<dbReference type="PANTHER" id="PTHR34220:SF7">
    <property type="entry name" value="SENSOR HISTIDINE KINASE YPDA"/>
    <property type="match status" value="1"/>
</dbReference>
<comment type="caution">
    <text evidence="3">The sequence shown here is derived from an EMBL/GenBank/DDBJ whole genome shotgun (WGS) entry which is preliminary data.</text>
</comment>
<sequence>MLYKLFKKLSFLIIVLLVISCQDDYLVLAPKAKYKIGDDPSWTQKNFDDSTWANQRDNYNDRIFWVRMKVVLPEDPEPFKPQGVLVYAFGAYELYWDNILIGTNGTPGKENNIDKIGEVDRSFIIPHHLAKKGEHSVAFRVSQKYHPDKDRGFGLVFSNYKNLIQAPLVLTSITYILAGAFFLTAIYFFILYFNNRKFFPVLLFSICSFLFFLLIIIEYVKFYLPIHYSDFYIRLEIIGVLTFLISFLIPVYFSIQFSLPKRKILVPLYFLFLILLYFLNRGHYDFTTKLLIVSMWIASAGIVGHAVFRKKSQAIVVLTTLLINVLLYNFLAYDMSLILSFTLLLLCMFYLLALQIREQRKSYEHSLLQTSRLKNELLKKKIQPHFLMNTLTSLIDWVEESPAKGVNFIEALAEEFNLLNQIEDKKLIPITQEIQLCKSFLNIMKYRKEIVYSWDEKNIDQTKKIPPAIIHTLVENGITHGLPNEHNEIRYRFSHESDSDSTKYILQTIASLRKPDKKIQDGTGNAYIKARLTESYDEKWHFTSQKTTNGWENTITIYH</sequence>
<reference evidence="3 4" key="1">
    <citation type="submission" date="2016-01" db="EMBL/GenBank/DDBJ databases">
        <title>The draft genome sequence of Aquimarina sp. RZW4-3-2.</title>
        <authorList>
            <person name="Wang Y."/>
        </authorList>
    </citation>
    <scope>NUCLEOTIDE SEQUENCE [LARGE SCALE GENOMIC DNA]</scope>
    <source>
        <strain evidence="3 4">RZW4-3-2</strain>
    </source>
</reference>
<dbReference type="Pfam" id="PF06580">
    <property type="entry name" value="His_kinase"/>
    <property type="match status" value="1"/>
</dbReference>
<dbReference type="EMBL" id="LQRT01000005">
    <property type="protein sequence ID" value="KZS41408.1"/>
    <property type="molecule type" value="Genomic_DNA"/>
</dbReference>
<protein>
    <recommendedName>
        <fullName evidence="2">Signal transduction histidine kinase internal region domain-containing protein</fullName>
    </recommendedName>
</protein>
<dbReference type="RefSeq" id="WP_066312242.1">
    <property type="nucleotide sequence ID" value="NZ_LQRT01000005.1"/>
</dbReference>
<feature type="transmembrane region" description="Helical" evidence="1">
    <location>
        <begin position="264"/>
        <end position="280"/>
    </location>
</feature>
<keyword evidence="1" id="KW-0812">Transmembrane</keyword>
<evidence type="ECO:0000313" key="3">
    <source>
        <dbReference type="EMBL" id="KZS41408.1"/>
    </source>
</evidence>
<dbReference type="InterPro" id="IPR050640">
    <property type="entry name" value="Bact_2-comp_sensor_kinase"/>
</dbReference>
<evidence type="ECO:0000313" key="4">
    <source>
        <dbReference type="Proteomes" id="UP000076715"/>
    </source>
</evidence>
<evidence type="ECO:0000259" key="2">
    <source>
        <dbReference type="Pfam" id="PF06580"/>
    </source>
</evidence>
<dbReference type="AlphaFoldDB" id="A0A162DJJ7"/>
<feature type="transmembrane region" description="Helical" evidence="1">
    <location>
        <begin position="198"/>
        <end position="219"/>
    </location>
</feature>
<dbReference type="STRING" id="1642818.AWE51_22150"/>
<keyword evidence="1" id="KW-0472">Membrane</keyword>
<dbReference type="InterPro" id="IPR010559">
    <property type="entry name" value="Sig_transdc_His_kin_internal"/>
</dbReference>
<dbReference type="PROSITE" id="PS51257">
    <property type="entry name" value="PROKAR_LIPOPROTEIN"/>
    <property type="match status" value="1"/>
</dbReference>
<keyword evidence="4" id="KW-1185">Reference proteome</keyword>
<dbReference type="GO" id="GO:0016020">
    <property type="term" value="C:membrane"/>
    <property type="evidence" value="ECO:0007669"/>
    <property type="project" value="InterPro"/>
</dbReference>
<proteinExistence type="predicted"/>
<accession>A0A162DJJ7</accession>
<organism evidence="3 4">
    <name type="scientific">Aquimarina aggregata</name>
    <dbReference type="NCBI Taxonomy" id="1642818"/>
    <lineage>
        <taxon>Bacteria</taxon>
        <taxon>Pseudomonadati</taxon>
        <taxon>Bacteroidota</taxon>
        <taxon>Flavobacteriia</taxon>
        <taxon>Flavobacteriales</taxon>
        <taxon>Flavobacteriaceae</taxon>
        <taxon>Aquimarina</taxon>
    </lineage>
</organism>